<proteinExistence type="inferred from homology"/>
<gene>
    <name evidence="5" type="ORF">BZ3500_MVSOF-1268-A1-R1_CHR2-3G05263</name>
</gene>
<keyword evidence="6" id="KW-1185">Reference proteome</keyword>
<name>A0A2X0L699_9BASI</name>
<dbReference type="PANTHER" id="PTHR21297">
    <property type="entry name" value="DNA-DIRECTED RNA POLYMERASE II"/>
    <property type="match status" value="1"/>
</dbReference>
<evidence type="ECO:0000256" key="2">
    <source>
        <dbReference type="ARBA" id="ARBA00023242"/>
    </source>
</evidence>
<dbReference type="InterPro" id="IPR010997">
    <property type="entry name" value="HRDC-like_sf"/>
</dbReference>
<dbReference type="Proteomes" id="UP000249723">
    <property type="component" value="Unassembled WGS sequence"/>
</dbReference>
<organism evidence="5 6">
    <name type="scientific">Microbotryum saponariae</name>
    <dbReference type="NCBI Taxonomy" id="289078"/>
    <lineage>
        <taxon>Eukaryota</taxon>
        <taxon>Fungi</taxon>
        <taxon>Dikarya</taxon>
        <taxon>Basidiomycota</taxon>
        <taxon>Pucciniomycotina</taxon>
        <taxon>Microbotryomycetes</taxon>
        <taxon>Microbotryales</taxon>
        <taxon>Microbotryaceae</taxon>
        <taxon>Microbotryum</taxon>
    </lineage>
</organism>
<accession>A0A2X0L699</accession>
<dbReference type="InterPro" id="IPR006590">
    <property type="entry name" value="RNA_pol_Rpb4/RPC9_core"/>
</dbReference>
<dbReference type="GO" id="GO:0000166">
    <property type="term" value="F:nucleotide binding"/>
    <property type="evidence" value="ECO:0007669"/>
    <property type="project" value="InterPro"/>
</dbReference>
<dbReference type="OrthoDB" id="2186918at2759"/>
<dbReference type="InterPro" id="IPR045222">
    <property type="entry name" value="Rpb4-like"/>
</dbReference>
<protein>
    <submittedName>
        <fullName evidence="5">BZ3500_MvSof-1268-A1-R1_Chr2-3g05263 protein</fullName>
    </submittedName>
</protein>
<dbReference type="AlphaFoldDB" id="A0A2X0L699"/>
<dbReference type="EMBL" id="FMWP01000011">
    <property type="protein sequence ID" value="SCZ87795.1"/>
    <property type="molecule type" value="Genomic_DNA"/>
</dbReference>
<evidence type="ECO:0000256" key="1">
    <source>
        <dbReference type="ARBA" id="ARBA00004123"/>
    </source>
</evidence>
<evidence type="ECO:0000313" key="5">
    <source>
        <dbReference type="EMBL" id="SCZ87795.1"/>
    </source>
</evidence>
<dbReference type="Pfam" id="PF03874">
    <property type="entry name" value="RNA_pol_Rpb4"/>
    <property type="match status" value="1"/>
</dbReference>
<comment type="subcellular location">
    <subcellularLocation>
        <location evidence="1">Nucleus</location>
    </subcellularLocation>
</comment>
<dbReference type="STRING" id="289078.A0A2X0L699"/>
<dbReference type="InterPro" id="IPR038324">
    <property type="entry name" value="Rpb4/RPC9_sf"/>
</dbReference>
<comment type="similarity">
    <text evidence="3">Belongs to the eukaryotic RPB4 RNA polymerase subunit family.</text>
</comment>
<evidence type="ECO:0000313" key="6">
    <source>
        <dbReference type="Proteomes" id="UP000249723"/>
    </source>
</evidence>
<feature type="domain" description="RNA polymerase Rpb4/RPC9 core" evidence="4">
    <location>
        <begin position="42"/>
        <end position="154"/>
    </location>
</feature>
<dbReference type="SUPFAM" id="SSF47819">
    <property type="entry name" value="HRDC-like"/>
    <property type="match status" value="1"/>
</dbReference>
<evidence type="ECO:0000259" key="4">
    <source>
        <dbReference type="SMART" id="SM00657"/>
    </source>
</evidence>
<dbReference type="GO" id="GO:0005634">
    <property type="term" value="C:nucleus"/>
    <property type="evidence" value="ECO:0007669"/>
    <property type="project" value="UniProtKB-SubCell"/>
</dbReference>
<sequence>MAAVSPSPSLHRLILTRWRNMSARHLRNKPEDEDAAQLKFGPEFSGATQEACLMTSEVKFLLEQHDQGSSNPIYKKTLQYVNDFSRFKEYDTTSQVRLIYGGVEGLNPFEIVQLANLVPSSYEEAKALIPSLSSKNEDELEAAIRQVVQIRKYQG</sequence>
<dbReference type="GO" id="GO:0006352">
    <property type="term" value="P:DNA-templated transcription initiation"/>
    <property type="evidence" value="ECO:0007669"/>
    <property type="project" value="InterPro"/>
</dbReference>
<dbReference type="GO" id="GO:0030880">
    <property type="term" value="C:RNA polymerase complex"/>
    <property type="evidence" value="ECO:0007669"/>
    <property type="project" value="InterPro"/>
</dbReference>
<reference evidence="6" key="1">
    <citation type="submission" date="2016-10" db="EMBL/GenBank/DDBJ databases">
        <authorList>
            <person name="Jeantristanb JTB J.-T."/>
            <person name="Ricardo R."/>
        </authorList>
    </citation>
    <scope>NUCLEOTIDE SEQUENCE [LARGE SCALE GENOMIC DNA]</scope>
</reference>
<dbReference type="InterPro" id="IPR005574">
    <property type="entry name" value="Rpb4/RPC9"/>
</dbReference>
<evidence type="ECO:0000256" key="3">
    <source>
        <dbReference type="ARBA" id="ARBA00025724"/>
    </source>
</evidence>
<keyword evidence="2" id="KW-0539">Nucleus</keyword>
<dbReference type="Gene3D" id="1.20.1250.40">
    <property type="match status" value="1"/>
</dbReference>
<dbReference type="SMART" id="SM00657">
    <property type="entry name" value="RPOL4c"/>
    <property type="match status" value="1"/>
</dbReference>